<feature type="region of interest" description="Disordered" evidence="4">
    <location>
        <begin position="1"/>
        <end position="22"/>
    </location>
</feature>
<evidence type="ECO:0000256" key="2">
    <source>
        <dbReference type="ARBA" id="ARBA00022679"/>
    </source>
</evidence>
<dbReference type="Gene3D" id="3.40.47.10">
    <property type="match status" value="1"/>
</dbReference>
<evidence type="ECO:0000259" key="5">
    <source>
        <dbReference type="PROSITE" id="PS52004"/>
    </source>
</evidence>
<dbReference type="Gene3D" id="6.10.40.10">
    <property type="match status" value="1"/>
</dbReference>
<proteinExistence type="predicted"/>
<dbReference type="InterPro" id="IPR016039">
    <property type="entry name" value="Thiolase-like"/>
</dbReference>
<evidence type="ECO:0000313" key="7">
    <source>
        <dbReference type="Proteomes" id="UP001271274"/>
    </source>
</evidence>
<dbReference type="InterPro" id="IPR036299">
    <property type="entry name" value="Polyketide_synth_docking_sf"/>
</dbReference>
<dbReference type="EMBL" id="JARAYU010000055">
    <property type="protein sequence ID" value="MDX3707327.1"/>
    <property type="molecule type" value="Genomic_DNA"/>
</dbReference>
<feature type="non-terminal residue" evidence="6">
    <location>
        <position position="608"/>
    </location>
</feature>
<dbReference type="Pfam" id="PF16197">
    <property type="entry name" value="KAsynt_C_assoc"/>
    <property type="match status" value="1"/>
</dbReference>
<accession>A0ABU4NZU4</accession>
<dbReference type="Proteomes" id="UP001271274">
    <property type="component" value="Unassembled WGS sequence"/>
</dbReference>
<dbReference type="PROSITE" id="PS52004">
    <property type="entry name" value="KS3_2"/>
    <property type="match status" value="1"/>
</dbReference>
<dbReference type="Gene3D" id="3.40.366.10">
    <property type="entry name" value="Malonyl-Coenzyme A Acyl Carrier Protein, domain 2"/>
    <property type="match status" value="1"/>
</dbReference>
<dbReference type="SUPFAM" id="SSF101173">
    <property type="entry name" value="Docking domain B of the erythromycin polyketide synthase (DEBS)"/>
    <property type="match status" value="1"/>
</dbReference>
<dbReference type="InterPro" id="IPR014030">
    <property type="entry name" value="Ketoacyl_synth_N"/>
</dbReference>
<dbReference type="SUPFAM" id="SSF53901">
    <property type="entry name" value="Thiolase-like"/>
    <property type="match status" value="1"/>
</dbReference>
<evidence type="ECO:0000256" key="1">
    <source>
        <dbReference type="ARBA" id="ARBA00001957"/>
    </source>
</evidence>
<dbReference type="InterPro" id="IPR050091">
    <property type="entry name" value="PKS_NRPS_Biosynth_Enz"/>
</dbReference>
<dbReference type="PANTHER" id="PTHR43775:SF51">
    <property type="entry name" value="INACTIVE PHENOLPHTHIOCEROL SYNTHESIS POLYKETIDE SYNTHASE TYPE I PKS1-RELATED"/>
    <property type="match status" value="1"/>
</dbReference>
<comment type="cofactor">
    <cofactor evidence="1">
        <name>pantetheine 4'-phosphate</name>
        <dbReference type="ChEBI" id="CHEBI:47942"/>
    </cofactor>
</comment>
<dbReference type="RefSeq" id="WP_319064010.1">
    <property type="nucleotide sequence ID" value="NZ_JARAYT010000057.1"/>
</dbReference>
<dbReference type="CDD" id="cd00833">
    <property type="entry name" value="PKS"/>
    <property type="match status" value="1"/>
</dbReference>
<protein>
    <submittedName>
        <fullName evidence="6">Type I polyketide synthase</fullName>
    </submittedName>
</protein>
<gene>
    <name evidence="6" type="ORF">PV662_48245</name>
</gene>
<dbReference type="InterPro" id="IPR001227">
    <property type="entry name" value="Ac_transferase_dom_sf"/>
</dbReference>
<organism evidence="6 7">
    <name type="scientific">Streptomyces europaeiscabiei</name>
    <dbReference type="NCBI Taxonomy" id="146819"/>
    <lineage>
        <taxon>Bacteria</taxon>
        <taxon>Bacillati</taxon>
        <taxon>Actinomycetota</taxon>
        <taxon>Actinomycetes</taxon>
        <taxon>Kitasatosporales</taxon>
        <taxon>Streptomycetaceae</taxon>
        <taxon>Streptomyces</taxon>
    </lineage>
</organism>
<name>A0ABU4NZU4_9ACTN</name>
<keyword evidence="7" id="KW-1185">Reference proteome</keyword>
<evidence type="ECO:0000313" key="6">
    <source>
        <dbReference type="EMBL" id="MDX3707327.1"/>
    </source>
</evidence>
<evidence type="ECO:0000256" key="3">
    <source>
        <dbReference type="ARBA" id="ARBA00023268"/>
    </source>
</evidence>
<keyword evidence="2" id="KW-0808">Transferase</keyword>
<keyword evidence="3" id="KW-0511">Multifunctional enzyme</keyword>
<dbReference type="InterPro" id="IPR032821">
    <property type="entry name" value="PKS_assoc"/>
</dbReference>
<dbReference type="InterPro" id="IPR015083">
    <property type="entry name" value="NorB/c/GfsB-D-like_docking"/>
</dbReference>
<dbReference type="Pfam" id="PF08990">
    <property type="entry name" value="Docking"/>
    <property type="match status" value="1"/>
</dbReference>
<dbReference type="InterPro" id="IPR020841">
    <property type="entry name" value="PKS_Beta-ketoAc_synthase_dom"/>
</dbReference>
<dbReference type="SMART" id="SM00825">
    <property type="entry name" value="PKS_KS"/>
    <property type="match status" value="1"/>
</dbReference>
<dbReference type="Pfam" id="PF00109">
    <property type="entry name" value="ketoacyl-synt"/>
    <property type="match status" value="1"/>
</dbReference>
<evidence type="ECO:0000256" key="4">
    <source>
        <dbReference type="SAM" id="MobiDB-lite"/>
    </source>
</evidence>
<dbReference type="SUPFAM" id="SSF52151">
    <property type="entry name" value="FabD/lysophospholipase-like"/>
    <property type="match status" value="1"/>
</dbReference>
<feature type="domain" description="Ketosynthase family 3 (KS3)" evidence="5">
    <location>
        <begin position="49"/>
        <end position="475"/>
    </location>
</feature>
<reference evidence="6 7" key="1">
    <citation type="journal article" date="2023" name="Microb. Genom.">
        <title>Mesoterricola silvestris gen. nov., sp. nov., Mesoterricola sediminis sp. nov., Geothrix oryzae sp. nov., Geothrix edaphica sp. nov., Geothrix rubra sp. nov., and Geothrix limicola sp. nov., six novel members of Acidobacteriota isolated from soils.</title>
        <authorList>
            <person name="Weisberg A.J."/>
            <person name="Pearce E."/>
            <person name="Kramer C.G."/>
            <person name="Chang J.H."/>
            <person name="Clarke C.R."/>
        </authorList>
    </citation>
    <scope>NUCLEOTIDE SEQUENCE [LARGE SCALE GENOMIC DNA]</scope>
    <source>
        <strain evidence="6 7">ID09-01A</strain>
    </source>
</reference>
<sequence>MGNTGNTGNAGNTGNVGKTEDQLRDYLKRVTTDLRKTRSRLTDLESRAHEPIAIVATACRMPGAVRTPEDLWQVVADGVDTVSDLPSDRGWDIESVYDPDPDRVGTSYVRQGAFLHDATEFDAGFFEISPREATAMDPQQRLLLETTWEAFERAGINPTALRGSDTGVFVGASNQAYAIDGTNAPEGVEGHLLTGGSAAVLSGRIAYSFGFEGPAVSLDTMCSSSLVALHLAVRALRSGECSMAVAGGATVMATMRNFIEFSRQRGLAEDGRCKPFAAGADGTGWGEGVGVLLLERLSDARANGHQVLAVVRGSAINQDGASNGLTAPNGPSQQRVIRAALADAGLSAADVDVVEAHGTGTKLGDPIEAQALLATYGQERHGDDPLWIGSLKSNIGHTQAASGVAGVIKMVESLRRGTVPQSLHGEELTPHVDWSSGTLRLLTEAVDWPETGRPRRAGVSSFGGSGTNAHVVLEQAPAPEPAVEEEEASDAVLPWVLSARSQAALKEQARRLADRVESADLSPADIAHSLLAGRAALEERAVVVGSDRNTLLHGLHALARGEQPATVARGLTESPGDVVDAVFVFPGQGSQWVGMAVGLLDSSPVFAA</sequence>
<dbReference type="InterPro" id="IPR014031">
    <property type="entry name" value="Ketoacyl_synth_C"/>
</dbReference>
<comment type="caution">
    <text evidence="6">The sequence shown here is derived from an EMBL/GenBank/DDBJ whole genome shotgun (WGS) entry which is preliminary data.</text>
</comment>
<dbReference type="Pfam" id="PF02801">
    <property type="entry name" value="Ketoacyl-synt_C"/>
    <property type="match status" value="1"/>
</dbReference>
<dbReference type="InterPro" id="IPR016035">
    <property type="entry name" value="Acyl_Trfase/lysoPLipase"/>
</dbReference>
<feature type="compositionally biased region" description="Low complexity" evidence="4">
    <location>
        <begin position="1"/>
        <end position="15"/>
    </location>
</feature>
<dbReference type="PANTHER" id="PTHR43775">
    <property type="entry name" value="FATTY ACID SYNTHASE"/>
    <property type="match status" value="1"/>
</dbReference>
<dbReference type="Gene3D" id="3.30.70.3290">
    <property type="match status" value="1"/>
</dbReference>